<comment type="similarity">
    <text evidence="4">Belongs to the cyclic nucleotide phosphodiesterase class-III family.</text>
</comment>
<dbReference type="PANTHER" id="PTHR42988">
    <property type="entry name" value="PHOSPHOHYDROLASE"/>
    <property type="match status" value="1"/>
</dbReference>
<dbReference type="EMBL" id="VDCI01000002">
    <property type="protein sequence ID" value="TNJ37446.1"/>
    <property type="molecule type" value="Genomic_DNA"/>
</dbReference>
<dbReference type="SUPFAM" id="SSF56300">
    <property type="entry name" value="Metallo-dependent phosphatases"/>
    <property type="match status" value="1"/>
</dbReference>
<dbReference type="Gene3D" id="3.60.21.10">
    <property type="match status" value="1"/>
</dbReference>
<dbReference type="Proteomes" id="UP000309544">
    <property type="component" value="Unassembled WGS sequence"/>
</dbReference>
<dbReference type="CDD" id="cd00838">
    <property type="entry name" value="MPP_superfamily"/>
    <property type="match status" value="1"/>
</dbReference>
<keyword evidence="7" id="KW-1185">Reference proteome</keyword>
<dbReference type="InterPro" id="IPR029052">
    <property type="entry name" value="Metallo-depent_PP-like"/>
</dbReference>
<evidence type="ECO:0000256" key="4">
    <source>
        <dbReference type="ARBA" id="ARBA00025742"/>
    </source>
</evidence>
<reference evidence="6 7" key="1">
    <citation type="submission" date="2019-05" db="EMBL/GenBank/DDBJ databases">
        <title>Draft Whole-Genome sequence of the green sulfur bacterium Prosthecochloris vibrioformis DSM 260.</title>
        <authorList>
            <person name="Meyer T.E."/>
            <person name="Kyndt J.A."/>
        </authorList>
    </citation>
    <scope>NUCLEOTIDE SEQUENCE [LARGE SCALE GENOMIC DNA]</scope>
    <source>
        <strain evidence="6 7">DSM 260</strain>
    </source>
</reference>
<comment type="caution">
    <text evidence="6">The sequence shown here is derived from an EMBL/GenBank/DDBJ whole genome shotgun (WGS) entry which is preliminary data.</text>
</comment>
<dbReference type="GO" id="GO:0046872">
    <property type="term" value="F:metal ion binding"/>
    <property type="evidence" value="ECO:0007669"/>
    <property type="project" value="UniProtKB-KW"/>
</dbReference>
<evidence type="ECO:0000256" key="1">
    <source>
        <dbReference type="ARBA" id="ARBA00022723"/>
    </source>
</evidence>
<accession>A0A5C4S1T1</accession>
<evidence type="ECO:0000256" key="3">
    <source>
        <dbReference type="ARBA" id="ARBA00023004"/>
    </source>
</evidence>
<sequence length="286" mass="32463">MIEKTVRIAHISDLHLSGGAVKVQEARFRRLLDAVQSGGYGHIVFTGDIVDTAAPRDWFAFRRILEQHGLYAWEGVTVIPGNHDLINLEEEMRFYNALNPDNAGRKRRLRKKMQHFCEVFRETMTGDESVVGFPFVKVMQFGEASLSLVMVNSVFNWLPFDNPLGARGYVEQSELSALLDPSVCEALEGSTVIGVCHHAPRIYDSGVFIDQAFDWGMELINRSEVMDTFRRIGASMLLHGHFHRFQAYYDDGILVVNGGSFSYNPRRFGEITLHQDGHLSHRFITI</sequence>
<dbReference type="Pfam" id="PF00149">
    <property type="entry name" value="Metallophos"/>
    <property type="match status" value="1"/>
</dbReference>
<keyword evidence="2" id="KW-0378">Hydrolase</keyword>
<keyword evidence="3" id="KW-0408">Iron</keyword>
<keyword evidence="1" id="KW-0479">Metal-binding</keyword>
<dbReference type="InterPro" id="IPR004843">
    <property type="entry name" value="Calcineurin-like_PHP"/>
</dbReference>
<name>A0A5C4S1T1_PROVB</name>
<dbReference type="InterPro" id="IPR050884">
    <property type="entry name" value="CNP_phosphodiesterase-III"/>
</dbReference>
<proteinExistence type="inferred from homology"/>
<evidence type="ECO:0000259" key="5">
    <source>
        <dbReference type="Pfam" id="PF00149"/>
    </source>
</evidence>
<dbReference type="PANTHER" id="PTHR42988:SF2">
    <property type="entry name" value="CYCLIC NUCLEOTIDE PHOSPHODIESTERASE CBUA0032-RELATED"/>
    <property type="match status" value="1"/>
</dbReference>
<evidence type="ECO:0000313" key="6">
    <source>
        <dbReference type="EMBL" id="TNJ37446.1"/>
    </source>
</evidence>
<dbReference type="GO" id="GO:0016787">
    <property type="term" value="F:hydrolase activity"/>
    <property type="evidence" value="ECO:0007669"/>
    <property type="project" value="UniProtKB-KW"/>
</dbReference>
<evidence type="ECO:0000256" key="2">
    <source>
        <dbReference type="ARBA" id="ARBA00022801"/>
    </source>
</evidence>
<evidence type="ECO:0000313" key="7">
    <source>
        <dbReference type="Proteomes" id="UP000309544"/>
    </source>
</evidence>
<organism evidence="6 7">
    <name type="scientific">Prosthecochloris vibrioformis</name>
    <name type="common">Chlorobium vibrioforme</name>
    <dbReference type="NCBI Taxonomy" id="1098"/>
    <lineage>
        <taxon>Bacteria</taxon>
        <taxon>Pseudomonadati</taxon>
        <taxon>Chlorobiota</taxon>
        <taxon>Chlorobiia</taxon>
        <taxon>Chlorobiales</taxon>
        <taxon>Chlorobiaceae</taxon>
        <taxon>Prosthecochloris</taxon>
    </lineage>
</organism>
<dbReference type="AlphaFoldDB" id="A0A5C4S1T1"/>
<gene>
    <name evidence="6" type="ORF">FGF68_03120</name>
</gene>
<feature type="domain" description="Calcineurin-like phosphoesterase" evidence="5">
    <location>
        <begin position="7"/>
        <end position="244"/>
    </location>
</feature>
<protein>
    <submittedName>
        <fullName evidence="6">Metallophosphoesterase</fullName>
    </submittedName>
</protein>